<feature type="non-terminal residue" evidence="3">
    <location>
        <position position="159"/>
    </location>
</feature>
<comment type="subcellular location">
    <subcellularLocation>
        <location evidence="1">Mitochondrion inner membrane</location>
        <topology evidence="1">Single-pass membrane protein</topology>
    </subcellularLocation>
</comment>
<dbReference type="Pfam" id="PF03031">
    <property type="entry name" value="NIF"/>
    <property type="match status" value="1"/>
</dbReference>
<comment type="similarity">
    <text evidence="1">Belongs to the TIM50 family.</text>
</comment>
<dbReference type="Proteomes" id="UP000193411">
    <property type="component" value="Unassembled WGS sequence"/>
</dbReference>
<dbReference type="AlphaFoldDB" id="A0A1Y2HIU4"/>
<dbReference type="SUPFAM" id="SSF56784">
    <property type="entry name" value="HAD-like"/>
    <property type="match status" value="1"/>
</dbReference>
<evidence type="ECO:0000313" key="4">
    <source>
        <dbReference type="Proteomes" id="UP000193411"/>
    </source>
</evidence>
<keyword evidence="4" id="KW-1185">Reference proteome</keyword>
<dbReference type="GO" id="GO:0015031">
    <property type="term" value="P:protein transport"/>
    <property type="evidence" value="ECO:0007669"/>
    <property type="project" value="UniProtKB-KW"/>
</dbReference>
<dbReference type="EMBL" id="MCFL01000028">
    <property type="protein sequence ID" value="ORZ34486.1"/>
    <property type="molecule type" value="Genomic_DNA"/>
</dbReference>
<dbReference type="PANTHER" id="PTHR12210">
    <property type="entry name" value="DULLARD PROTEIN PHOSPHATASE"/>
    <property type="match status" value="1"/>
</dbReference>
<feature type="non-terminal residue" evidence="3">
    <location>
        <position position="1"/>
    </location>
</feature>
<evidence type="ECO:0000313" key="3">
    <source>
        <dbReference type="EMBL" id="ORZ34486.1"/>
    </source>
</evidence>
<dbReference type="InterPro" id="IPR050365">
    <property type="entry name" value="TIM50"/>
</dbReference>
<dbReference type="STRING" id="765915.A0A1Y2HIU4"/>
<dbReference type="InterPro" id="IPR023214">
    <property type="entry name" value="HAD_sf"/>
</dbReference>
<dbReference type="OrthoDB" id="277011at2759"/>
<organism evidence="3 4">
    <name type="scientific">Catenaria anguillulae PL171</name>
    <dbReference type="NCBI Taxonomy" id="765915"/>
    <lineage>
        <taxon>Eukaryota</taxon>
        <taxon>Fungi</taxon>
        <taxon>Fungi incertae sedis</taxon>
        <taxon>Blastocladiomycota</taxon>
        <taxon>Blastocladiomycetes</taxon>
        <taxon>Blastocladiales</taxon>
        <taxon>Catenariaceae</taxon>
        <taxon>Catenaria</taxon>
    </lineage>
</organism>
<evidence type="ECO:0000259" key="2">
    <source>
        <dbReference type="PROSITE" id="PS50969"/>
    </source>
</evidence>
<keyword evidence="1" id="KW-0813">Transport</keyword>
<comment type="function">
    <text evidence="1">Essential component of the TIM23 complex, a complex that mediates the translocation of transit peptide-containing proteins across the mitochondrial inner membrane.</text>
</comment>
<comment type="subunit">
    <text evidence="1">Component of the TIM23 complex.</text>
</comment>
<dbReference type="InterPro" id="IPR036412">
    <property type="entry name" value="HAD-like_sf"/>
</dbReference>
<sequence length="159" mass="17738">LVVDLDETLIHHSKLDPTGDQHPGPDRFQVPTKQGTLLVLVRPWAREFVASVARGFTVIVFTAGSEEYAQGIVKYLDPYGDKIYTHLSYEACTQVAWFGRPTDGSQTKDLTKVVTDLSRVLLVDNTVGCFDEQPDNGILIRGWNGEAEDSELPRLEHLL</sequence>
<keyword evidence="1" id="KW-0653">Protein transport</keyword>
<dbReference type="SMART" id="SM00577">
    <property type="entry name" value="CPDc"/>
    <property type="match status" value="1"/>
</dbReference>
<dbReference type="CDD" id="cd07521">
    <property type="entry name" value="HAD_FCP1-like"/>
    <property type="match status" value="1"/>
</dbReference>
<name>A0A1Y2HIU4_9FUNG</name>
<feature type="domain" description="FCP1 homology" evidence="2">
    <location>
        <begin position="1"/>
        <end position="159"/>
    </location>
</feature>
<reference evidence="3 4" key="1">
    <citation type="submission" date="2016-07" db="EMBL/GenBank/DDBJ databases">
        <title>Pervasive Adenine N6-methylation of Active Genes in Fungi.</title>
        <authorList>
            <consortium name="DOE Joint Genome Institute"/>
            <person name="Mondo S.J."/>
            <person name="Dannebaum R.O."/>
            <person name="Kuo R.C."/>
            <person name="Labutti K."/>
            <person name="Haridas S."/>
            <person name="Kuo A."/>
            <person name="Salamov A."/>
            <person name="Ahrendt S.R."/>
            <person name="Lipzen A."/>
            <person name="Sullivan W."/>
            <person name="Andreopoulos W.B."/>
            <person name="Clum A."/>
            <person name="Lindquist E."/>
            <person name="Daum C."/>
            <person name="Ramamoorthy G.K."/>
            <person name="Gryganskyi A."/>
            <person name="Culley D."/>
            <person name="Magnuson J.K."/>
            <person name="James T.Y."/>
            <person name="O'Malley M.A."/>
            <person name="Stajich J.E."/>
            <person name="Spatafora J.W."/>
            <person name="Visel A."/>
            <person name="Grigoriev I.V."/>
        </authorList>
    </citation>
    <scope>NUCLEOTIDE SEQUENCE [LARGE SCALE GENOMIC DNA]</scope>
    <source>
        <strain evidence="3 4">PL171</strain>
    </source>
</reference>
<gene>
    <name evidence="3" type="ORF">BCR44DRAFT_104468</name>
</gene>
<dbReference type="GO" id="GO:0005744">
    <property type="term" value="C:TIM23 mitochondrial import inner membrane translocase complex"/>
    <property type="evidence" value="ECO:0007669"/>
    <property type="project" value="UniProtKB-UniRule"/>
</dbReference>
<comment type="caution">
    <text evidence="3">The sequence shown here is derived from an EMBL/GenBank/DDBJ whole genome shotgun (WGS) entry which is preliminary data.</text>
</comment>
<keyword evidence="1" id="KW-0496">Mitochondrion</keyword>
<dbReference type="InterPro" id="IPR004274">
    <property type="entry name" value="FCP1_dom"/>
</dbReference>
<proteinExistence type="inferred from homology"/>
<protein>
    <recommendedName>
        <fullName evidence="1">Mitochondrial import inner membrane translocase subunit TIM50</fullName>
    </recommendedName>
</protein>
<evidence type="ECO:0000256" key="1">
    <source>
        <dbReference type="RuleBase" id="RU365079"/>
    </source>
</evidence>
<dbReference type="PROSITE" id="PS50969">
    <property type="entry name" value="FCP1"/>
    <property type="match status" value="1"/>
</dbReference>
<keyword evidence="1" id="KW-0809">Transit peptide</keyword>
<accession>A0A1Y2HIU4</accession>
<keyword evidence="1" id="KW-0811">Translocation</keyword>
<dbReference type="Gene3D" id="3.40.50.1000">
    <property type="entry name" value="HAD superfamily/HAD-like"/>
    <property type="match status" value="1"/>
</dbReference>